<name>A0A3A3ZIV9_9ACTN</name>
<dbReference type="OrthoDB" id="9810501at2"/>
<dbReference type="Pfam" id="PF00702">
    <property type="entry name" value="Hydrolase"/>
    <property type="match status" value="1"/>
</dbReference>
<dbReference type="GO" id="GO:0016787">
    <property type="term" value="F:hydrolase activity"/>
    <property type="evidence" value="ECO:0007669"/>
    <property type="project" value="UniProtKB-KW"/>
</dbReference>
<protein>
    <submittedName>
        <fullName evidence="2">HAD family hydrolase</fullName>
    </submittedName>
</protein>
<evidence type="ECO:0000256" key="1">
    <source>
        <dbReference type="ARBA" id="ARBA00022801"/>
    </source>
</evidence>
<gene>
    <name evidence="2" type="ORF">D5H78_11310</name>
</gene>
<organism evidence="2 3">
    <name type="scientific">Vallicoccus soli</name>
    <dbReference type="NCBI Taxonomy" id="2339232"/>
    <lineage>
        <taxon>Bacteria</taxon>
        <taxon>Bacillati</taxon>
        <taxon>Actinomycetota</taxon>
        <taxon>Actinomycetes</taxon>
        <taxon>Motilibacterales</taxon>
        <taxon>Vallicoccaceae</taxon>
        <taxon>Vallicoccus</taxon>
    </lineage>
</organism>
<sequence>MVFDLDGTLFDHPAAALAGLREWVAGRGGTVGPEVERAWFAAEERHFAAWREGRCGFQEQRRRRLRDVLPLLGLPVGDDAALDADYEGFLRAYEREWHAYDDVEACLAVLAERGLRLAVLTNGMPEQQNAKIAAVGLAGRLGPVVTAGELGVAKPDPRAFAATCERLGVAPGRALYVGDDHAVDVLGARAAGMRAVHLDRRGLGPADEADRIEGLARLVDHLADAAA</sequence>
<dbReference type="AlphaFoldDB" id="A0A3A3ZIV9"/>
<dbReference type="NCBIfam" id="TIGR01509">
    <property type="entry name" value="HAD-SF-IA-v3"/>
    <property type="match status" value="1"/>
</dbReference>
<dbReference type="SFLD" id="SFLDG01129">
    <property type="entry name" value="C1.5:_HAD__Beta-PGM__Phosphata"/>
    <property type="match status" value="1"/>
</dbReference>
<evidence type="ECO:0000313" key="2">
    <source>
        <dbReference type="EMBL" id="RJK95486.1"/>
    </source>
</evidence>
<dbReference type="EMBL" id="QZEZ01000005">
    <property type="protein sequence ID" value="RJK95486.1"/>
    <property type="molecule type" value="Genomic_DNA"/>
</dbReference>
<accession>A0A3A3ZIV9</accession>
<dbReference type="SUPFAM" id="SSF56784">
    <property type="entry name" value="HAD-like"/>
    <property type="match status" value="1"/>
</dbReference>
<dbReference type="Gene3D" id="1.20.120.1600">
    <property type="match status" value="1"/>
</dbReference>
<keyword evidence="3" id="KW-1185">Reference proteome</keyword>
<dbReference type="Proteomes" id="UP000265614">
    <property type="component" value="Unassembled WGS sequence"/>
</dbReference>
<dbReference type="InterPro" id="IPR023214">
    <property type="entry name" value="HAD_sf"/>
</dbReference>
<keyword evidence="1 2" id="KW-0378">Hydrolase</keyword>
<dbReference type="SFLD" id="SFLDS00003">
    <property type="entry name" value="Haloacid_Dehalogenase"/>
    <property type="match status" value="1"/>
</dbReference>
<proteinExistence type="predicted"/>
<comment type="caution">
    <text evidence="2">The sequence shown here is derived from an EMBL/GenBank/DDBJ whole genome shotgun (WGS) entry which is preliminary data.</text>
</comment>
<dbReference type="InterPro" id="IPR036412">
    <property type="entry name" value="HAD-like_sf"/>
</dbReference>
<evidence type="ECO:0000313" key="3">
    <source>
        <dbReference type="Proteomes" id="UP000265614"/>
    </source>
</evidence>
<dbReference type="Gene3D" id="3.40.50.1000">
    <property type="entry name" value="HAD superfamily/HAD-like"/>
    <property type="match status" value="1"/>
</dbReference>
<dbReference type="PRINTS" id="PR00413">
    <property type="entry name" value="HADHALOGNASE"/>
</dbReference>
<dbReference type="PANTHER" id="PTHR43316:SF3">
    <property type="entry name" value="HALOACID DEHALOGENASE, TYPE II (AFU_ORTHOLOGUE AFUA_2G07750)-RELATED"/>
    <property type="match status" value="1"/>
</dbReference>
<dbReference type="NCBIfam" id="TIGR01549">
    <property type="entry name" value="HAD-SF-IA-v1"/>
    <property type="match status" value="1"/>
</dbReference>
<dbReference type="InterPro" id="IPR051540">
    <property type="entry name" value="S-2-haloacid_dehalogenase"/>
</dbReference>
<reference evidence="2 3" key="1">
    <citation type="submission" date="2018-09" db="EMBL/GenBank/DDBJ databases">
        <title>YIM 75000 draft genome.</title>
        <authorList>
            <person name="Tang S."/>
            <person name="Feng Y."/>
        </authorList>
    </citation>
    <scope>NUCLEOTIDE SEQUENCE [LARGE SCALE GENOMIC DNA]</scope>
    <source>
        <strain evidence="2 3">YIM 75000</strain>
    </source>
</reference>
<dbReference type="PANTHER" id="PTHR43316">
    <property type="entry name" value="HYDROLASE, HALOACID DELAHOGENASE-RELATED"/>
    <property type="match status" value="1"/>
</dbReference>
<dbReference type="InterPro" id="IPR006439">
    <property type="entry name" value="HAD-SF_hydro_IA"/>
</dbReference>